<evidence type="ECO:0000256" key="5">
    <source>
        <dbReference type="ARBA" id="ARBA00022801"/>
    </source>
</evidence>
<dbReference type="EC" id="3.4.21.89" evidence="4 7"/>
<accession>A0A921FA63</accession>
<dbReference type="InterPro" id="IPR019757">
    <property type="entry name" value="Pept_S26A_signal_pept_1_Lys-AS"/>
</dbReference>
<dbReference type="PROSITE" id="PS00760">
    <property type="entry name" value="SPASE_I_2"/>
    <property type="match status" value="1"/>
</dbReference>
<comment type="caution">
    <text evidence="9">The sequence shown here is derived from an EMBL/GenBank/DDBJ whole genome shotgun (WGS) entry which is preliminary data.</text>
</comment>
<proteinExistence type="inferred from homology"/>
<dbReference type="Proteomes" id="UP000707535">
    <property type="component" value="Unassembled WGS sequence"/>
</dbReference>
<comment type="catalytic activity">
    <reaction evidence="1 7">
        <text>Cleavage of hydrophobic, N-terminal signal or leader sequences from secreted and periplasmic proteins.</text>
        <dbReference type="EC" id="3.4.21.89"/>
    </reaction>
</comment>
<dbReference type="InterPro" id="IPR000223">
    <property type="entry name" value="Pept_S26A_signal_pept_1"/>
</dbReference>
<feature type="active site" evidence="6">
    <location>
        <position position="86"/>
    </location>
</feature>
<comment type="subcellular location">
    <subcellularLocation>
        <location evidence="2">Cell membrane</location>
        <topology evidence="2">Single-pass type II membrane protein</topology>
    </subcellularLocation>
    <subcellularLocation>
        <location evidence="7">Membrane</location>
        <topology evidence="7">Single-pass type II membrane protein</topology>
    </subcellularLocation>
</comment>
<keyword evidence="7" id="KW-0812">Transmembrane</keyword>
<reference evidence="9" key="2">
    <citation type="submission" date="2021-09" db="EMBL/GenBank/DDBJ databases">
        <authorList>
            <person name="Gilroy R."/>
        </authorList>
    </citation>
    <scope>NUCLEOTIDE SEQUENCE</scope>
    <source>
        <strain evidence="9">CHK174-6876</strain>
    </source>
</reference>
<evidence type="ECO:0000256" key="2">
    <source>
        <dbReference type="ARBA" id="ARBA00004401"/>
    </source>
</evidence>
<dbReference type="GO" id="GO:0004252">
    <property type="term" value="F:serine-type endopeptidase activity"/>
    <property type="evidence" value="ECO:0007669"/>
    <property type="project" value="InterPro"/>
</dbReference>
<feature type="domain" description="Peptidase S26" evidence="8">
    <location>
        <begin position="10"/>
        <end position="185"/>
    </location>
</feature>
<evidence type="ECO:0000256" key="4">
    <source>
        <dbReference type="ARBA" id="ARBA00013208"/>
    </source>
</evidence>
<dbReference type="InterPro" id="IPR036286">
    <property type="entry name" value="LexA/Signal_pep-like_sf"/>
</dbReference>
<dbReference type="CDD" id="cd06530">
    <property type="entry name" value="S26_SPase_I"/>
    <property type="match status" value="1"/>
</dbReference>
<keyword evidence="7" id="KW-1133">Transmembrane helix</keyword>
<dbReference type="PANTHER" id="PTHR43390:SF1">
    <property type="entry name" value="CHLOROPLAST PROCESSING PEPTIDASE"/>
    <property type="match status" value="1"/>
</dbReference>
<feature type="active site" evidence="6">
    <location>
        <position position="39"/>
    </location>
</feature>
<protein>
    <recommendedName>
        <fullName evidence="4 7">Signal peptidase I</fullName>
        <ecNumber evidence="4 7">3.4.21.89</ecNumber>
    </recommendedName>
</protein>
<feature type="transmembrane region" description="Helical" evidence="7">
    <location>
        <begin position="12"/>
        <end position="30"/>
    </location>
</feature>
<evidence type="ECO:0000313" key="9">
    <source>
        <dbReference type="EMBL" id="HJE97781.1"/>
    </source>
</evidence>
<evidence type="ECO:0000313" key="10">
    <source>
        <dbReference type="Proteomes" id="UP000707535"/>
    </source>
</evidence>
<evidence type="ECO:0000256" key="7">
    <source>
        <dbReference type="RuleBase" id="RU362042"/>
    </source>
</evidence>
<dbReference type="SUPFAM" id="SSF51306">
    <property type="entry name" value="LexA/Signal peptidase"/>
    <property type="match status" value="1"/>
</dbReference>
<dbReference type="EMBL" id="DYXG01000093">
    <property type="protein sequence ID" value="HJE97781.1"/>
    <property type="molecule type" value="Genomic_DNA"/>
</dbReference>
<sequence length="197" mass="22680">MKSIKLIFTNYLLPILVGLLCAFLIQHFFLGRLTVQGDSMSPNLHDTQKVFYLKNAKIKENSVIFFNVQGVDTFSENVNANTKYVKRVIGLPGDEIVYRNNGKVYVNHKRVAQDYITRTQQKNTLTLSNQEPHAKGVHLGSNRSFKIPKIKYFVLGDNRKISNDSRYYGFVPKEKIDGIVKVPFWNNKAKFINSYNN</sequence>
<dbReference type="Pfam" id="PF10502">
    <property type="entry name" value="Peptidase_S26"/>
    <property type="match status" value="1"/>
</dbReference>
<dbReference type="InterPro" id="IPR019758">
    <property type="entry name" value="Pept_S26A_signal_pept_1_CS"/>
</dbReference>
<evidence type="ECO:0000256" key="1">
    <source>
        <dbReference type="ARBA" id="ARBA00000677"/>
    </source>
</evidence>
<name>A0A921FA63_9LACO</name>
<dbReference type="GO" id="GO:0009003">
    <property type="term" value="F:signal peptidase activity"/>
    <property type="evidence" value="ECO:0007669"/>
    <property type="project" value="UniProtKB-EC"/>
</dbReference>
<reference evidence="9" key="1">
    <citation type="journal article" date="2021" name="PeerJ">
        <title>Extensive microbial diversity within the chicken gut microbiome revealed by metagenomics and culture.</title>
        <authorList>
            <person name="Gilroy R."/>
            <person name="Ravi A."/>
            <person name="Getino M."/>
            <person name="Pursley I."/>
            <person name="Horton D.L."/>
            <person name="Alikhan N.F."/>
            <person name="Baker D."/>
            <person name="Gharbi K."/>
            <person name="Hall N."/>
            <person name="Watson M."/>
            <person name="Adriaenssens E.M."/>
            <person name="Foster-Nyarko E."/>
            <person name="Jarju S."/>
            <person name="Secka A."/>
            <person name="Antonio M."/>
            <person name="Oren A."/>
            <person name="Chaudhuri R.R."/>
            <person name="La Ragione R."/>
            <person name="Hildebrand F."/>
            <person name="Pallen M.J."/>
        </authorList>
    </citation>
    <scope>NUCLEOTIDE SEQUENCE</scope>
    <source>
        <strain evidence="9">CHK174-6876</strain>
    </source>
</reference>
<keyword evidence="7" id="KW-0645">Protease</keyword>
<dbReference type="AlphaFoldDB" id="A0A921FA63"/>
<dbReference type="GO" id="GO:0005886">
    <property type="term" value="C:plasma membrane"/>
    <property type="evidence" value="ECO:0007669"/>
    <property type="project" value="UniProtKB-SubCell"/>
</dbReference>
<dbReference type="PROSITE" id="PS00761">
    <property type="entry name" value="SPASE_I_3"/>
    <property type="match status" value="1"/>
</dbReference>
<dbReference type="GO" id="GO:0006465">
    <property type="term" value="P:signal peptide processing"/>
    <property type="evidence" value="ECO:0007669"/>
    <property type="project" value="InterPro"/>
</dbReference>
<evidence type="ECO:0000259" key="8">
    <source>
        <dbReference type="Pfam" id="PF10502"/>
    </source>
</evidence>
<organism evidence="9 10">
    <name type="scientific">Ligilactobacillus acidipiscis</name>
    <dbReference type="NCBI Taxonomy" id="89059"/>
    <lineage>
        <taxon>Bacteria</taxon>
        <taxon>Bacillati</taxon>
        <taxon>Bacillota</taxon>
        <taxon>Bacilli</taxon>
        <taxon>Lactobacillales</taxon>
        <taxon>Lactobacillaceae</taxon>
        <taxon>Ligilactobacillus</taxon>
    </lineage>
</organism>
<gene>
    <name evidence="9" type="primary">lepB</name>
    <name evidence="9" type="ORF">K8V00_09190</name>
</gene>
<comment type="similarity">
    <text evidence="3 7">Belongs to the peptidase S26 family.</text>
</comment>
<evidence type="ECO:0000256" key="3">
    <source>
        <dbReference type="ARBA" id="ARBA00009370"/>
    </source>
</evidence>
<dbReference type="PANTHER" id="PTHR43390">
    <property type="entry name" value="SIGNAL PEPTIDASE I"/>
    <property type="match status" value="1"/>
</dbReference>
<dbReference type="InterPro" id="IPR019533">
    <property type="entry name" value="Peptidase_S26"/>
</dbReference>
<dbReference type="NCBIfam" id="TIGR02227">
    <property type="entry name" value="sigpep_I_bact"/>
    <property type="match status" value="1"/>
</dbReference>
<keyword evidence="5 7" id="KW-0378">Hydrolase</keyword>
<keyword evidence="7" id="KW-0472">Membrane</keyword>
<dbReference type="Gene3D" id="2.10.109.10">
    <property type="entry name" value="Umud Fragment, subunit A"/>
    <property type="match status" value="1"/>
</dbReference>
<dbReference type="PRINTS" id="PR00727">
    <property type="entry name" value="LEADERPTASE"/>
</dbReference>
<evidence type="ECO:0000256" key="6">
    <source>
        <dbReference type="PIRSR" id="PIRSR600223-1"/>
    </source>
</evidence>